<organism evidence="8 9">
    <name type="scientific">Tetrabaena socialis</name>
    <dbReference type="NCBI Taxonomy" id="47790"/>
    <lineage>
        <taxon>Eukaryota</taxon>
        <taxon>Viridiplantae</taxon>
        <taxon>Chlorophyta</taxon>
        <taxon>core chlorophytes</taxon>
        <taxon>Chlorophyceae</taxon>
        <taxon>CS clade</taxon>
        <taxon>Chlamydomonadales</taxon>
        <taxon>Tetrabaenaceae</taxon>
        <taxon>Tetrabaena</taxon>
    </lineage>
</organism>
<evidence type="ECO:0000256" key="1">
    <source>
        <dbReference type="ARBA" id="ARBA00022741"/>
    </source>
</evidence>
<evidence type="ECO:0000313" key="9">
    <source>
        <dbReference type="Proteomes" id="UP000236333"/>
    </source>
</evidence>
<feature type="short sequence motif" description="Q motif" evidence="5">
    <location>
        <begin position="1"/>
        <end position="24"/>
    </location>
</feature>
<name>A0A2J8AGV9_9CHLO</name>
<dbReference type="Pfam" id="PF00270">
    <property type="entry name" value="DEAD"/>
    <property type="match status" value="1"/>
</dbReference>
<dbReference type="PROSITE" id="PS51195">
    <property type="entry name" value="Q_MOTIF"/>
    <property type="match status" value="1"/>
</dbReference>
<evidence type="ECO:0000259" key="6">
    <source>
        <dbReference type="PROSITE" id="PS51192"/>
    </source>
</evidence>
<dbReference type="GO" id="GO:0016787">
    <property type="term" value="F:hydrolase activity"/>
    <property type="evidence" value="ECO:0007669"/>
    <property type="project" value="UniProtKB-KW"/>
</dbReference>
<dbReference type="GO" id="GO:0003676">
    <property type="term" value="F:nucleic acid binding"/>
    <property type="evidence" value="ECO:0007669"/>
    <property type="project" value="InterPro"/>
</dbReference>
<dbReference type="OrthoDB" id="196131at2759"/>
<dbReference type="PANTHER" id="PTHR47958">
    <property type="entry name" value="ATP-DEPENDENT RNA HELICASE DBP3"/>
    <property type="match status" value="1"/>
</dbReference>
<evidence type="ECO:0000256" key="2">
    <source>
        <dbReference type="ARBA" id="ARBA00022801"/>
    </source>
</evidence>
<dbReference type="InterPro" id="IPR014001">
    <property type="entry name" value="Helicase_ATP-bd"/>
</dbReference>
<dbReference type="PROSITE" id="PS51192">
    <property type="entry name" value="HELICASE_ATP_BIND_1"/>
    <property type="match status" value="1"/>
</dbReference>
<evidence type="ECO:0000256" key="4">
    <source>
        <dbReference type="ARBA" id="ARBA00022840"/>
    </source>
</evidence>
<dbReference type="AlphaFoldDB" id="A0A2J8AGV9"/>
<dbReference type="GO" id="GO:0003724">
    <property type="term" value="F:RNA helicase activity"/>
    <property type="evidence" value="ECO:0007669"/>
    <property type="project" value="InterPro"/>
</dbReference>
<evidence type="ECO:0000256" key="5">
    <source>
        <dbReference type="PROSITE-ProRule" id="PRU00552"/>
    </source>
</evidence>
<proteinExistence type="predicted"/>
<reference evidence="8 9" key="1">
    <citation type="journal article" date="2017" name="Mol. Biol. Evol.">
        <title>The 4-celled Tetrabaena socialis nuclear genome reveals the essential components for genetic control of cell number at the origin of multicellularity in the volvocine lineage.</title>
        <authorList>
            <person name="Featherston J."/>
            <person name="Arakaki Y."/>
            <person name="Hanschen E.R."/>
            <person name="Ferris P.J."/>
            <person name="Michod R.E."/>
            <person name="Olson B.J.S.C."/>
            <person name="Nozaki H."/>
            <person name="Durand P.M."/>
        </authorList>
    </citation>
    <scope>NUCLEOTIDE SEQUENCE [LARGE SCALE GENOMIC DNA]</scope>
    <source>
        <strain evidence="8 9">NIES-571</strain>
    </source>
</reference>
<dbReference type="InterPro" id="IPR011545">
    <property type="entry name" value="DEAD/DEAH_box_helicase_dom"/>
</dbReference>
<accession>A0A2J8AGV9</accession>
<dbReference type="InterPro" id="IPR014014">
    <property type="entry name" value="RNA_helicase_DEAD_Q_motif"/>
</dbReference>
<dbReference type="EMBL" id="PGGS01000022">
    <property type="protein sequence ID" value="PNH11759.1"/>
    <property type="molecule type" value="Genomic_DNA"/>
</dbReference>
<keyword evidence="2" id="KW-0378">Hydrolase</keyword>
<dbReference type="InterPro" id="IPR027417">
    <property type="entry name" value="P-loop_NTPase"/>
</dbReference>
<dbReference type="Gene3D" id="3.40.50.300">
    <property type="entry name" value="P-loop containing nucleotide triphosphate hydrolases"/>
    <property type="match status" value="1"/>
</dbReference>
<evidence type="ECO:0000259" key="7">
    <source>
        <dbReference type="PROSITE" id="PS51195"/>
    </source>
</evidence>
<keyword evidence="3 8" id="KW-0347">Helicase</keyword>
<keyword evidence="1" id="KW-0547">Nucleotide-binding</keyword>
<dbReference type="SUPFAM" id="SSF52540">
    <property type="entry name" value="P-loop containing nucleoside triphosphate hydrolases"/>
    <property type="match status" value="1"/>
</dbReference>
<comment type="caution">
    <text evidence="8">The sequence shown here is derived from an EMBL/GenBank/DDBJ whole genome shotgun (WGS) entry which is preliminary data.</text>
</comment>
<feature type="domain" description="Helicase ATP-binding" evidence="6">
    <location>
        <begin position="27"/>
        <end position="90"/>
    </location>
</feature>
<keyword evidence="4" id="KW-0067">ATP-binding</keyword>
<protein>
    <submittedName>
        <fullName evidence="8">Putative ATP-dependent RNA helicase</fullName>
    </submittedName>
</protein>
<gene>
    <name evidence="8" type="ORF">TSOC_001341</name>
</gene>
<keyword evidence="9" id="KW-1185">Reference proteome</keyword>
<feature type="domain" description="DEAD-box RNA helicase Q" evidence="7">
    <location>
        <begin position="1"/>
        <end position="24"/>
    </location>
</feature>
<evidence type="ECO:0000256" key="3">
    <source>
        <dbReference type="ARBA" id="ARBA00022806"/>
    </source>
</evidence>
<evidence type="ECO:0000313" key="8">
    <source>
        <dbReference type="EMBL" id="PNH11759.1"/>
    </source>
</evidence>
<dbReference type="Proteomes" id="UP000236333">
    <property type="component" value="Unassembled WGS sequence"/>
</dbReference>
<sequence length="123" mass="13030">MKLPPAVLRVLADRGIRKPTQIQMQGLPVALSGRDMIGIANTGSGKTLVFALPMVLIALQEEMRMPLGQNEGPVGLVICPSRELATQTFEITDIYCKGTAAAMLRARAAFRLGASAAWGSHAG</sequence>
<dbReference type="GO" id="GO:0005524">
    <property type="term" value="F:ATP binding"/>
    <property type="evidence" value="ECO:0007669"/>
    <property type="project" value="UniProtKB-KW"/>
</dbReference>